<evidence type="ECO:0000259" key="3">
    <source>
        <dbReference type="Pfam" id="PF01167"/>
    </source>
</evidence>
<dbReference type="PANTHER" id="PTHR16517:SF7">
    <property type="entry name" value="PROTEIN KING TUBBY"/>
    <property type="match status" value="1"/>
</dbReference>
<feature type="compositionally biased region" description="Basic and acidic residues" evidence="2">
    <location>
        <begin position="97"/>
        <end position="110"/>
    </location>
</feature>
<sequence length="435" mass="49608">MPPPPPPPPSEAAPKASAAALWRLRQAEQGTVPTYERHRPEERRRRCYQQEEEIDRHMESALARTMMHQEEEGSRRRREDRQRETRQEVEEEASVEVPREGPEKRDPFKPTRFDVRSIPFVLRKLHKFVLSPAPAGGGVVVRCFIERDKSNFLFPSYKLYADHEDGTGRFIMAARKVPGGTPHYVFSTSTADLFKARARRGRNYLGKLRGNGANYVLFDKGDKPPGGELDARRRELEARRRELCAISFSPRCGRRSSNPRHVEVALPQVRWRPRRPDDPPPEDPDLDDGGISTVEAIHPLRDQDGLEHILTLIQGQGGQNVLYADRALVIHVRETKYDPLSSCLVDFKARASIASTKNFQLIKSPPLEEHMKRAYYKPGGEGANLDPSRDANHQPVLLQMGKVGKHCFNMDYQFPLSMFQAFAICVARFDTKVQC</sequence>
<feature type="domain" description="Tubby C-terminal" evidence="3">
    <location>
        <begin position="133"/>
        <end position="431"/>
    </location>
</feature>
<feature type="compositionally biased region" description="Basic and acidic residues" evidence="2">
    <location>
        <begin position="35"/>
        <end position="44"/>
    </location>
</feature>
<feature type="compositionally biased region" description="Acidic residues" evidence="2">
    <location>
        <begin position="279"/>
        <end position="288"/>
    </location>
</feature>
<dbReference type="InterPro" id="IPR000007">
    <property type="entry name" value="Tubby_C"/>
</dbReference>
<feature type="region of interest" description="Disordered" evidence="2">
    <location>
        <begin position="27"/>
        <end position="110"/>
    </location>
</feature>
<protein>
    <recommendedName>
        <fullName evidence="3">Tubby C-terminal domain-containing protein</fullName>
    </recommendedName>
</protein>
<evidence type="ECO:0000256" key="2">
    <source>
        <dbReference type="SAM" id="MobiDB-lite"/>
    </source>
</evidence>
<dbReference type="Proteomes" id="UP001230188">
    <property type="component" value="Unassembled WGS sequence"/>
</dbReference>
<evidence type="ECO:0000313" key="5">
    <source>
        <dbReference type="Proteomes" id="UP001230188"/>
    </source>
</evidence>
<dbReference type="Gene3D" id="3.20.90.10">
    <property type="entry name" value="Tubby Protein, Chain A"/>
    <property type="match status" value="1"/>
</dbReference>
<feature type="compositionally biased region" description="Basic and acidic residues" evidence="2">
    <location>
        <begin position="67"/>
        <end position="88"/>
    </location>
</feature>
<dbReference type="PANTHER" id="PTHR16517">
    <property type="entry name" value="TUBBY-RELATED"/>
    <property type="match status" value="1"/>
</dbReference>
<dbReference type="InterPro" id="IPR025659">
    <property type="entry name" value="Tubby-like_C"/>
</dbReference>
<evidence type="ECO:0000256" key="1">
    <source>
        <dbReference type="ARBA" id="ARBA00007129"/>
    </source>
</evidence>
<keyword evidence="5" id="KW-1185">Reference proteome</keyword>
<gene>
    <name evidence="4" type="ORF">CTAYLR_010756</name>
</gene>
<dbReference type="Pfam" id="PF01167">
    <property type="entry name" value="Tub"/>
    <property type="match status" value="1"/>
</dbReference>
<dbReference type="SUPFAM" id="SSF54518">
    <property type="entry name" value="Tubby C-terminal domain-like"/>
    <property type="match status" value="1"/>
</dbReference>
<dbReference type="PRINTS" id="PR01573">
    <property type="entry name" value="SUPERTUBBY"/>
</dbReference>
<dbReference type="EMBL" id="JAQMWT010000527">
    <property type="protein sequence ID" value="KAJ8600152.1"/>
    <property type="molecule type" value="Genomic_DNA"/>
</dbReference>
<proteinExistence type="inferred from homology"/>
<comment type="caution">
    <text evidence="4">The sequence shown here is derived from an EMBL/GenBank/DDBJ whole genome shotgun (WGS) entry which is preliminary data.</text>
</comment>
<name>A0AAD7U8F9_9STRA</name>
<evidence type="ECO:0000313" key="4">
    <source>
        <dbReference type="EMBL" id="KAJ8600152.1"/>
    </source>
</evidence>
<comment type="similarity">
    <text evidence="1">Belongs to the TUB family.</text>
</comment>
<feature type="region of interest" description="Disordered" evidence="2">
    <location>
        <begin position="270"/>
        <end position="290"/>
    </location>
</feature>
<accession>A0AAD7U8F9</accession>
<dbReference type="AlphaFoldDB" id="A0AAD7U8F9"/>
<reference evidence="4" key="1">
    <citation type="submission" date="2023-01" db="EMBL/GenBank/DDBJ databases">
        <title>Metagenome sequencing of chrysophaentin producing Chrysophaeum taylorii.</title>
        <authorList>
            <person name="Davison J."/>
            <person name="Bewley C."/>
        </authorList>
    </citation>
    <scope>NUCLEOTIDE SEQUENCE</scope>
    <source>
        <strain evidence="4">NIES-1699</strain>
    </source>
</reference>
<organism evidence="4 5">
    <name type="scientific">Chrysophaeum taylorii</name>
    <dbReference type="NCBI Taxonomy" id="2483200"/>
    <lineage>
        <taxon>Eukaryota</taxon>
        <taxon>Sar</taxon>
        <taxon>Stramenopiles</taxon>
        <taxon>Ochrophyta</taxon>
        <taxon>Pelagophyceae</taxon>
        <taxon>Pelagomonadales</taxon>
        <taxon>Pelagomonadaceae</taxon>
        <taxon>Chrysophaeum</taxon>
    </lineage>
</organism>